<organism evidence="2 3">
    <name type="scientific">Punica granatum</name>
    <name type="common">Pomegranate</name>
    <dbReference type="NCBI Taxonomy" id="22663"/>
    <lineage>
        <taxon>Eukaryota</taxon>
        <taxon>Viridiplantae</taxon>
        <taxon>Streptophyta</taxon>
        <taxon>Embryophyta</taxon>
        <taxon>Tracheophyta</taxon>
        <taxon>Spermatophyta</taxon>
        <taxon>Magnoliopsida</taxon>
        <taxon>eudicotyledons</taxon>
        <taxon>Gunneridae</taxon>
        <taxon>Pentapetalae</taxon>
        <taxon>rosids</taxon>
        <taxon>malvids</taxon>
        <taxon>Myrtales</taxon>
        <taxon>Lythraceae</taxon>
        <taxon>Punica</taxon>
    </lineage>
</organism>
<feature type="region of interest" description="Disordered" evidence="1">
    <location>
        <begin position="70"/>
        <end position="101"/>
    </location>
</feature>
<evidence type="ECO:0000256" key="1">
    <source>
        <dbReference type="SAM" id="MobiDB-lite"/>
    </source>
</evidence>
<sequence length="101" mass="11277">MEAQMRRGLNELRPVEFDDDFEEDTLSGLREKLSRKGRALWEEAVKSWNKSGGKSVAKFIPSPISYVTTEAEGKRERAAARKALPSPTKETGEKPANGEIL</sequence>
<dbReference type="Proteomes" id="UP000233551">
    <property type="component" value="Unassembled WGS sequence"/>
</dbReference>
<name>A0A2I0KXD7_PUNGR</name>
<proteinExistence type="predicted"/>
<reference evidence="2 3" key="1">
    <citation type="submission" date="2017-11" db="EMBL/GenBank/DDBJ databases">
        <title>De-novo sequencing of pomegranate (Punica granatum L.) genome.</title>
        <authorList>
            <person name="Akparov Z."/>
            <person name="Amiraslanov A."/>
            <person name="Hajiyeva S."/>
            <person name="Abbasov M."/>
            <person name="Kaur K."/>
            <person name="Hamwieh A."/>
            <person name="Solovyev V."/>
            <person name="Salamov A."/>
            <person name="Braich B."/>
            <person name="Kosarev P."/>
            <person name="Mahmoud A."/>
            <person name="Hajiyev E."/>
            <person name="Babayeva S."/>
            <person name="Izzatullayeva V."/>
            <person name="Mammadov A."/>
            <person name="Mammadov A."/>
            <person name="Sharifova S."/>
            <person name="Ojaghi J."/>
            <person name="Eynullazada K."/>
            <person name="Bayramov B."/>
            <person name="Abdulazimova A."/>
            <person name="Shahmuradov I."/>
        </authorList>
    </citation>
    <scope>NUCLEOTIDE SEQUENCE [LARGE SCALE GENOMIC DNA]</scope>
    <source>
        <strain evidence="3">cv. AG2017</strain>
        <tissue evidence="2">Leaf</tissue>
    </source>
</reference>
<gene>
    <name evidence="2" type="ORF">CRG98_006469</name>
</gene>
<dbReference type="AlphaFoldDB" id="A0A2I0KXD7"/>
<protein>
    <submittedName>
        <fullName evidence="2">Uncharacterized protein</fullName>
    </submittedName>
</protein>
<dbReference type="EMBL" id="PGOL01000289">
    <property type="protein sequence ID" value="PKI73127.1"/>
    <property type="molecule type" value="Genomic_DNA"/>
</dbReference>
<keyword evidence="3" id="KW-1185">Reference proteome</keyword>
<evidence type="ECO:0000313" key="2">
    <source>
        <dbReference type="EMBL" id="PKI73127.1"/>
    </source>
</evidence>
<accession>A0A2I0KXD7</accession>
<evidence type="ECO:0000313" key="3">
    <source>
        <dbReference type="Proteomes" id="UP000233551"/>
    </source>
</evidence>
<comment type="caution">
    <text evidence="2">The sequence shown here is derived from an EMBL/GenBank/DDBJ whole genome shotgun (WGS) entry which is preliminary data.</text>
</comment>